<feature type="region of interest" description="Disordered" evidence="1">
    <location>
        <begin position="1"/>
        <end position="142"/>
    </location>
</feature>
<reference evidence="2 3" key="1">
    <citation type="submission" date="2019-01" db="EMBL/GenBank/DDBJ databases">
        <title>Draft Genome and Complete Hox-Cluster Characterization of the Sterlet Sturgeon (Acipenser ruthenus).</title>
        <authorList>
            <person name="Wei Q."/>
        </authorList>
    </citation>
    <scope>NUCLEOTIDE SEQUENCE [LARGE SCALE GENOMIC DNA]</scope>
    <source>
        <strain evidence="2">WHYD16114868_AA</strain>
        <tissue evidence="2">Blood</tissue>
    </source>
</reference>
<evidence type="ECO:0000256" key="1">
    <source>
        <dbReference type="SAM" id="MobiDB-lite"/>
    </source>
</evidence>
<organism evidence="2 3">
    <name type="scientific">Acipenser ruthenus</name>
    <name type="common">Sterlet sturgeon</name>
    <dbReference type="NCBI Taxonomy" id="7906"/>
    <lineage>
        <taxon>Eukaryota</taxon>
        <taxon>Metazoa</taxon>
        <taxon>Chordata</taxon>
        <taxon>Craniata</taxon>
        <taxon>Vertebrata</taxon>
        <taxon>Euteleostomi</taxon>
        <taxon>Actinopterygii</taxon>
        <taxon>Chondrostei</taxon>
        <taxon>Acipenseriformes</taxon>
        <taxon>Acipenseridae</taxon>
        <taxon>Acipenser</taxon>
    </lineage>
</organism>
<evidence type="ECO:0000313" key="2">
    <source>
        <dbReference type="EMBL" id="RXM92221.1"/>
    </source>
</evidence>
<protein>
    <submittedName>
        <fullName evidence="2">Uncharacterized protein</fullName>
    </submittedName>
</protein>
<dbReference type="AlphaFoldDB" id="A0A444UVL1"/>
<feature type="compositionally biased region" description="Acidic residues" evidence="1">
    <location>
        <begin position="127"/>
        <end position="136"/>
    </location>
</feature>
<evidence type="ECO:0000313" key="3">
    <source>
        <dbReference type="Proteomes" id="UP000289886"/>
    </source>
</evidence>
<sequence length="142" mass="15162">MGSFLSDELPSDYDDVEDSEGNPIPGESMPSLEGETPGYYDDAVPMNSNPEHLSGEFLQTSPVEKPCTKPSLGERSFHSDELPSGYYDVENSEGNPIQGFPLTPHGEESARAALPPEEGPTAPDRTDYDDVGEESPGEGGAL</sequence>
<keyword evidence="3" id="KW-1185">Reference proteome</keyword>
<feature type="compositionally biased region" description="Polar residues" evidence="1">
    <location>
        <begin position="46"/>
        <end position="62"/>
    </location>
</feature>
<proteinExistence type="predicted"/>
<feature type="compositionally biased region" description="Acidic residues" evidence="1">
    <location>
        <begin position="9"/>
        <end position="20"/>
    </location>
</feature>
<dbReference type="Proteomes" id="UP000289886">
    <property type="component" value="Unassembled WGS sequence"/>
</dbReference>
<gene>
    <name evidence="2" type="ORF">EOD39_20361</name>
</gene>
<accession>A0A444UVL1</accession>
<dbReference type="EMBL" id="SCEB01006737">
    <property type="protein sequence ID" value="RXM92221.1"/>
    <property type="molecule type" value="Genomic_DNA"/>
</dbReference>
<name>A0A444UVL1_ACIRT</name>
<comment type="caution">
    <text evidence="2">The sequence shown here is derived from an EMBL/GenBank/DDBJ whole genome shotgun (WGS) entry which is preliminary data.</text>
</comment>